<feature type="compositionally biased region" description="Low complexity" evidence="1">
    <location>
        <begin position="18"/>
        <end position="32"/>
    </location>
</feature>
<feature type="compositionally biased region" description="Low complexity" evidence="1">
    <location>
        <begin position="161"/>
        <end position="174"/>
    </location>
</feature>
<name>A0A4V1IXW1_9FUNG</name>
<dbReference type="AlphaFoldDB" id="A0A4V1IXW1"/>
<keyword evidence="3" id="KW-1185">Reference proteome</keyword>
<dbReference type="Proteomes" id="UP000267251">
    <property type="component" value="Unassembled WGS sequence"/>
</dbReference>
<feature type="region of interest" description="Disordered" evidence="1">
    <location>
        <begin position="86"/>
        <end position="181"/>
    </location>
</feature>
<reference evidence="3" key="1">
    <citation type="journal article" date="2018" name="Nat. Microbiol.">
        <title>Leveraging single-cell genomics to expand the fungal tree of life.</title>
        <authorList>
            <person name="Ahrendt S.R."/>
            <person name="Quandt C.A."/>
            <person name="Ciobanu D."/>
            <person name="Clum A."/>
            <person name="Salamov A."/>
            <person name="Andreopoulos B."/>
            <person name="Cheng J.F."/>
            <person name="Woyke T."/>
            <person name="Pelin A."/>
            <person name="Henrissat B."/>
            <person name="Reynolds N.K."/>
            <person name="Benny G.L."/>
            <person name="Smith M.E."/>
            <person name="James T.Y."/>
            <person name="Grigoriev I.V."/>
        </authorList>
    </citation>
    <scope>NUCLEOTIDE SEQUENCE [LARGE SCALE GENOMIC DNA]</scope>
</reference>
<feature type="compositionally biased region" description="Polar residues" evidence="1">
    <location>
        <begin position="124"/>
        <end position="155"/>
    </location>
</feature>
<feature type="compositionally biased region" description="Polar residues" evidence="1">
    <location>
        <begin position="90"/>
        <end position="113"/>
    </location>
</feature>
<evidence type="ECO:0000256" key="1">
    <source>
        <dbReference type="SAM" id="MobiDB-lite"/>
    </source>
</evidence>
<gene>
    <name evidence="2" type="ORF">BJ684DRAFT_21025</name>
</gene>
<sequence>MNTDTAPIIPGTFVDTPTSSSKSTKFSNSESNMTSVPTNPSDPALAADYRIREGSNSPVSPSTPEEVVTATGINTHPTGQDVFHVHDTPMHQTKQSLLPHQGLSSSQVNSNPAVQEAFRVQDASMHQTKESSLPHQDLSSTQASKVNPIQPSNKETVIPMTSSSPNLTSSLSPSADGPPPT</sequence>
<feature type="region of interest" description="Disordered" evidence="1">
    <location>
        <begin position="1"/>
        <end position="67"/>
    </location>
</feature>
<feature type="compositionally biased region" description="Polar residues" evidence="1">
    <location>
        <begin position="54"/>
        <end position="63"/>
    </location>
</feature>
<accession>A0A4V1IXW1</accession>
<dbReference type="EMBL" id="KZ988332">
    <property type="protein sequence ID" value="RKP12439.1"/>
    <property type="molecule type" value="Genomic_DNA"/>
</dbReference>
<organism evidence="2 3">
    <name type="scientific">Piptocephalis cylindrospora</name>
    <dbReference type="NCBI Taxonomy" id="1907219"/>
    <lineage>
        <taxon>Eukaryota</taxon>
        <taxon>Fungi</taxon>
        <taxon>Fungi incertae sedis</taxon>
        <taxon>Zoopagomycota</taxon>
        <taxon>Zoopagomycotina</taxon>
        <taxon>Zoopagomycetes</taxon>
        <taxon>Zoopagales</taxon>
        <taxon>Piptocephalidaceae</taxon>
        <taxon>Piptocephalis</taxon>
    </lineage>
</organism>
<proteinExistence type="predicted"/>
<evidence type="ECO:0000313" key="3">
    <source>
        <dbReference type="Proteomes" id="UP000267251"/>
    </source>
</evidence>
<evidence type="ECO:0000313" key="2">
    <source>
        <dbReference type="EMBL" id="RKP12439.1"/>
    </source>
</evidence>
<protein>
    <submittedName>
        <fullName evidence="2">Uncharacterized protein</fullName>
    </submittedName>
</protein>